<accession>A0A4Q2UC34</accession>
<dbReference type="Pfam" id="PF16940">
    <property type="entry name" value="Tic110"/>
    <property type="match status" value="1"/>
</dbReference>
<comment type="caution">
    <text evidence="1">The sequence shown here is derived from an EMBL/GenBank/DDBJ whole genome shotgun (WGS) entry which is preliminary data.</text>
</comment>
<organism evidence="1 2">
    <name type="scientific">Spirosoma sordidisoli</name>
    <dbReference type="NCBI Taxonomy" id="2502893"/>
    <lineage>
        <taxon>Bacteria</taxon>
        <taxon>Pseudomonadati</taxon>
        <taxon>Bacteroidota</taxon>
        <taxon>Cytophagia</taxon>
        <taxon>Cytophagales</taxon>
        <taxon>Cytophagaceae</taxon>
        <taxon>Spirosoma</taxon>
    </lineage>
</organism>
<protein>
    <submittedName>
        <fullName evidence="1">Uncharacterized protein</fullName>
    </submittedName>
</protein>
<sequence>MISRIRYSANCFITRLCVAMAVIARRMLRVGVPALITGAFATGINRFTKPTGNTMSTAFESRPMIAQSFMQRLLRQHPAENAVIELNNLLATQSIQSITSADIAAIKQRYNLSLSQFMLNLEEFYAVHLNYQLANQLLSNEGLADLAHLRTLFQLPVQSVEMLHARIGEIAYRQRAEKAIRDGQITADDKMALVGLQEAVSLPSELADTIYREVCQAHLNQFVQAFGVDARITPDEDQRLQAISKNLGVKLSAESKQTVKRFKQYWAIENTSLPIIEVTTSLQKLEQCHFQAEGVQWYEERATARRTNYDDHYEQHKSFDVVDLQSNDTSVQKERFNIIKRINTGDLYLTNKRLIFEGQEKTTSVKLNTIVSVKTYKQGILVDKLTGKNMLLLMNSDADSLALLIQRLLRPTFP</sequence>
<dbReference type="Proteomes" id="UP000290407">
    <property type="component" value="Unassembled WGS sequence"/>
</dbReference>
<dbReference type="InterPro" id="IPR031610">
    <property type="entry name" value="TIC110"/>
</dbReference>
<dbReference type="AlphaFoldDB" id="A0A4Q2UC34"/>
<name>A0A4Q2UC34_9BACT</name>
<dbReference type="EMBL" id="SBLB01000013">
    <property type="protein sequence ID" value="RYC66547.1"/>
    <property type="molecule type" value="Genomic_DNA"/>
</dbReference>
<proteinExistence type="predicted"/>
<reference evidence="1 2" key="1">
    <citation type="submission" date="2019-01" db="EMBL/GenBank/DDBJ databases">
        <title>Spirosoma flava sp. nov., a propanil-degrading bacterium isolated from herbicide-contaminated soil.</title>
        <authorList>
            <person name="Zhang L."/>
            <person name="Jiang J.-D."/>
        </authorList>
    </citation>
    <scope>NUCLEOTIDE SEQUENCE [LARGE SCALE GENOMIC DNA]</scope>
    <source>
        <strain evidence="1 2">TY50</strain>
    </source>
</reference>
<evidence type="ECO:0000313" key="2">
    <source>
        <dbReference type="Proteomes" id="UP000290407"/>
    </source>
</evidence>
<keyword evidence="2" id="KW-1185">Reference proteome</keyword>
<gene>
    <name evidence="1" type="ORF">EQG79_28535</name>
</gene>
<evidence type="ECO:0000313" key="1">
    <source>
        <dbReference type="EMBL" id="RYC66547.1"/>
    </source>
</evidence>